<feature type="domain" description="HTH hxlR-type" evidence="5">
    <location>
        <begin position="15"/>
        <end position="115"/>
    </location>
</feature>
<dbReference type="RefSeq" id="WP_085484001.1">
    <property type="nucleotide sequence ID" value="NZ_FXAY01000002.1"/>
</dbReference>
<keyword evidence="1" id="KW-0805">Transcription regulation</keyword>
<evidence type="ECO:0000259" key="5">
    <source>
        <dbReference type="PROSITE" id="PS51118"/>
    </source>
</evidence>
<dbReference type="Pfam" id="PF01638">
    <property type="entry name" value="HxlR"/>
    <property type="match status" value="1"/>
</dbReference>
<proteinExistence type="predicted"/>
<dbReference type="GO" id="GO:0003677">
    <property type="term" value="F:DNA binding"/>
    <property type="evidence" value="ECO:0007669"/>
    <property type="project" value="UniProtKB-KW"/>
</dbReference>
<dbReference type="EMBL" id="FXAY01000002">
    <property type="protein sequence ID" value="SMG24432.1"/>
    <property type="molecule type" value="Genomic_DNA"/>
</dbReference>
<organism evidence="6 7">
    <name type="scientific">Agreia pratensis</name>
    <dbReference type="NCBI Taxonomy" id="150121"/>
    <lineage>
        <taxon>Bacteria</taxon>
        <taxon>Bacillati</taxon>
        <taxon>Actinomycetota</taxon>
        <taxon>Actinomycetes</taxon>
        <taxon>Micrococcales</taxon>
        <taxon>Microbacteriaceae</taxon>
        <taxon>Agreia</taxon>
    </lineage>
</organism>
<evidence type="ECO:0000313" key="6">
    <source>
        <dbReference type="EMBL" id="SMG24432.1"/>
    </source>
</evidence>
<dbReference type="OrthoDB" id="9800966at2"/>
<evidence type="ECO:0000256" key="2">
    <source>
        <dbReference type="ARBA" id="ARBA00023125"/>
    </source>
</evidence>
<dbReference type="Proteomes" id="UP000193244">
    <property type="component" value="Unassembled WGS sequence"/>
</dbReference>
<dbReference type="PANTHER" id="PTHR33204">
    <property type="entry name" value="TRANSCRIPTIONAL REGULATOR, MARR FAMILY"/>
    <property type="match status" value="1"/>
</dbReference>
<dbReference type="PANTHER" id="PTHR33204:SF37">
    <property type="entry name" value="HTH-TYPE TRANSCRIPTIONAL REGULATOR YODB"/>
    <property type="match status" value="1"/>
</dbReference>
<keyword evidence="7" id="KW-1185">Reference proteome</keyword>
<dbReference type="InterPro" id="IPR002577">
    <property type="entry name" value="HTH_HxlR"/>
</dbReference>
<evidence type="ECO:0000256" key="3">
    <source>
        <dbReference type="ARBA" id="ARBA00023163"/>
    </source>
</evidence>
<dbReference type="AlphaFoldDB" id="A0A1X7JA70"/>
<name>A0A1X7JA70_9MICO</name>
<evidence type="ECO:0000313" key="7">
    <source>
        <dbReference type="Proteomes" id="UP000193244"/>
    </source>
</evidence>
<dbReference type="InterPro" id="IPR036388">
    <property type="entry name" value="WH-like_DNA-bd_sf"/>
</dbReference>
<dbReference type="STRING" id="150121.SAMN06296010_1181"/>
<dbReference type="InterPro" id="IPR036390">
    <property type="entry name" value="WH_DNA-bd_sf"/>
</dbReference>
<evidence type="ECO:0000256" key="1">
    <source>
        <dbReference type="ARBA" id="ARBA00023015"/>
    </source>
</evidence>
<reference evidence="7" key="1">
    <citation type="submission" date="2017-04" db="EMBL/GenBank/DDBJ databases">
        <authorList>
            <person name="Varghese N."/>
            <person name="Submissions S."/>
        </authorList>
    </citation>
    <scope>NUCLEOTIDE SEQUENCE [LARGE SCALE GENOMIC DNA]</scope>
    <source>
        <strain evidence="7">VKM Ac-2510</strain>
    </source>
</reference>
<feature type="region of interest" description="Disordered" evidence="4">
    <location>
        <begin position="108"/>
        <end position="132"/>
    </location>
</feature>
<evidence type="ECO:0000256" key="4">
    <source>
        <dbReference type="SAM" id="MobiDB-lite"/>
    </source>
</evidence>
<gene>
    <name evidence="6" type="ORF">SAMN06296010_1181</name>
</gene>
<keyword evidence="2" id="KW-0238">DNA-binding</keyword>
<dbReference type="PROSITE" id="PS51118">
    <property type="entry name" value="HTH_HXLR"/>
    <property type="match status" value="1"/>
</dbReference>
<dbReference type="Gene3D" id="1.10.10.10">
    <property type="entry name" value="Winged helix-like DNA-binding domain superfamily/Winged helix DNA-binding domain"/>
    <property type="match status" value="1"/>
</dbReference>
<protein>
    <submittedName>
        <fullName evidence="6">Transcriptional regulator, HxlR family</fullName>
    </submittedName>
</protein>
<sequence length="132" mass="13879">MTPKPASSSHDLHTCDAAVSLAFSILGKRWNGMLLSTLGNGPLSFAALKRGVPGISDAMLSDRLTGLAEVKLLTRSVDAGPPVAVTYALTPQGEQLLPLLEQLGQWAANNLERPEAERPGAAHQDTAPAEKN</sequence>
<keyword evidence="3" id="KW-0804">Transcription</keyword>
<dbReference type="SUPFAM" id="SSF46785">
    <property type="entry name" value="Winged helix' DNA-binding domain"/>
    <property type="match status" value="1"/>
</dbReference>
<accession>A0A1X7JA70</accession>